<reference evidence="2 3" key="1">
    <citation type="submission" date="2017-09" db="EMBL/GenBank/DDBJ databases">
        <authorList>
            <consortium name="International Durum Wheat Genome Sequencing Consortium (IDWGSC)"/>
            <person name="Milanesi L."/>
        </authorList>
    </citation>
    <scope>NUCLEOTIDE SEQUENCE [LARGE SCALE GENOMIC DNA]</scope>
    <source>
        <strain evidence="3">cv. Svevo</strain>
    </source>
</reference>
<dbReference type="InterPro" id="IPR004330">
    <property type="entry name" value="FAR1_DNA_bnd_dom"/>
</dbReference>
<proteinExistence type="predicted"/>
<evidence type="ECO:0000259" key="1">
    <source>
        <dbReference type="Pfam" id="PF03101"/>
    </source>
</evidence>
<keyword evidence="3" id="KW-1185">Reference proteome</keyword>
<dbReference type="Gramene" id="TRITD7Av1G046280.3">
    <property type="protein sequence ID" value="TRITD7Av1G046280.3"/>
    <property type="gene ID" value="TRITD7Av1G046280"/>
</dbReference>
<dbReference type="PANTHER" id="PTHR47482">
    <property type="entry name" value="OS11G0632001 PROTEIN"/>
    <property type="match status" value="1"/>
</dbReference>
<name>A0A9R0Z4U7_TRITD</name>
<sequence>MSTNGVEINGYVLFSLRPTVFATNRHRFGGFLTELAAPSIHRISAASGARSTSVLPLESQDSMSVPNDVFAAAGCARPHVDAVVGEVCSEATSGWTRSCIGLRGWEHCGSQLISLDDAGSWVRVGKAPEEREMNPNRISALELSVRAYTEKRDGPVVYPSIGTSFDSLDEAYEFYNLYSWECGFGVRLAKSRLNVERKRCMQEIVCACAGKPLRENSRSARCGCNAIIRLLRSNDKGWYIAEHKDDHNHPLSLTCGQKCRGT</sequence>
<organism evidence="2 3">
    <name type="scientific">Triticum turgidum subsp. durum</name>
    <name type="common">Durum wheat</name>
    <name type="synonym">Triticum durum</name>
    <dbReference type="NCBI Taxonomy" id="4567"/>
    <lineage>
        <taxon>Eukaryota</taxon>
        <taxon>Viridiplantae</taxon>
        <taxon>Streptophyta</taxon>
        <taxon>Embryophyta</taxon>
        <taxon>Tracheophyta</taxon>
        <taxon>Spermatophyta</taxon>
        <taxon>Magnoliopsida</taxon>
        <taxon>Liliopsida</taxon>
        <taxon>Poales</taxon>
        <taxon>Poaceae</taxon>
        <taxon>BOP clade</taxon>
        <taxon>Pooideae</taxon>
        <taxon>Triticodae</taxon>
        <taxon>Triticeae</taxon>
        <taxon>Triticinae</taxon>
        <taxon>Triticum</taxon>
    </lineage>
</organism>
<feature type="domain" description="FAR1" evidence="1">
    <location>
        <begin position="173"/>
        <end position="251"/>
    </location>
</feature>
<dbReference type="Pfam" id="PF03101">
    <property type="entry name" value="FAR1"/>
    <property type="match status" value="1"/>
</dbReference>
<dbReference type="PANTHER" id="PTHR47482:SF5">
    <property type="entry name" value="FAR1 DOMAIN-CONTAINING PROTEIN"/>
    <property type="match status" value="1"/>
</dbReference>
<dbReference type="Proteomes" id="UP000324705">
    <property type="component" value="Chromosome 7A"/>
</dbReference>
<dbReference type="OMA" id="GWTRSCI"/>
<gene>
    <name evidence="2" type="ORF">TRITD_7Av1G046280</name>
</gene>
<accession>A0A9R0Z4U7</accession>
<evidence type="ECO:0000313" key="2">
    <source>
        <dbReference type="EMBL" id="VAI71376.1"/>
    </source>
</evidence>
<evidence type="ECO:0000313" key="3">
    <source>
        <dbReference type="Proteomes" id="UP000324705"/>
    </source>
</evidence>
<dbReference type="AlphaFoldDB" id="A0A9R0Z4U7"/>
<dbReference type="EMBL" id="LT934123">
    <property type="protein sequence ID" value="VAI71376.1"/>
    <property type="molecule type" value="Genomic_DNA"/>
</dbReference>
<protein>
    <recommendedName>
        <fullName evidence="1">FAR1 domain-containing protein</fullName>
    </recommendedName>
</protein>